<keyword evidence="2" id="KW-1185">Reference proteome</keyword>
<proteinExistence type="predicted"/>
<organism evidence="1 2">
    <name type="scientific">Trifolium pratense</name>
    <name type="common">Red clover</name>
    <dbReference type="NCBI Taxonomy" id="57577"/>
    <lineage>
        <taxon>Eukaryota</taxon>
        <taxon>Viridiplantae</taxon>
        <taxon>Streptophyta</taxon>
        <taxon>Embryophyta</taxon>
        <taxon>Tracheophyta</taxon>
        <taxon>Spermatophyta</taxon>
        <taxon>Magnoliopsida</taxon>
        <taxon>eudicotyledons</taxon>
        <taxon>Gunneridae</taxon>
        <taxon>Pentapetalae</taxon>
        <taxon>rosids</taxon>
        <taxon>fabids</taxon>
        <taxon>Fabales</taxon>
        <taxon>Fabaceae</taxon>
        <taxon>Papilionoideae</taxon>
        <taxon>50 kb inversion clade</taxon>
        <taxon>NPAAA clade</taxon>
        <taxon>Hologalegina</taxon>
        <taxon>IRL clade</taxon>
        <taxon>Trifolieae</taxon>
        <taxon>Trifolium</taxon>
    </lineage>
</organism>
<accession>A0ACB0MCS6</accession>
<protein>
    <submittedName>
        <fullName evidence="1">Uncharacterized protein</fullName>
    </submittedName>
</protein>
<sequence>MEILHSDETSPKPSIPTTNDDSTDPDEGVSLDVSGKNLEFPVVENSEEDAIESLYMYKNVYSLIPKTVGGLVRLKTLKFFGNEINLFAPEFGNMTRLERLQMKVSSPGIGGLPFHKLKGLKELELSKGPSRPSAFPILAEIAALKCLTKLCICHFSIRYLPPEIGCLTNLEYLDLSFNKMKTLPLEISSLKVLITMKVANNKLVELPPAMNSLSRLESLDLSNNRLTSLGPLQLSSMHRLQNLNLQYNKLPNIFQIPSWICCNMEGNDGDGCKDNCSSTSVEMDVYESNLQENEETFSHGTQNTSSSILTNSSSNNRCIAALKSGRRWKRRHTKQQKTRQEQKARQERLNNSRKWKGVDHDQLLSKKIHRISEPESLDTLVSENDIGYVSDNGSLNDNNEKIFSKEAVHNNLIDNVNNDSLDDNVNNDSLDDNVNNDSLDDNHKKIFSEEAVDSNLIDDVKDDEVIIENQFSQEDCCSAEGKDERDASSFSLDNVRSEQGGASCSDFSKCNFKSKRHSDRDLDNPKPCKSRKPIGDGSLLSSKYSKISFCGTEDHLSDGFYDAGRDRPFMPLDSYEQNQCLASREVILLDRKRDEELDAIMLSAQAMVSNLKRLNGLNKPGSQGEVDNLQTASLLALFVSDHFGGSDRTAIIEKTRKSVSGSNYNKPFVCTCSAGSSTSINVANEPAVNTIEDIGLSKISEKNLDSIKKRRKSIIVPLGSVQYGVCRHRALLFKYLCDHMEPPVPCELVRGYMDFSPHAWNIILVKRGVTWVRMLVDACRPLDIREEKDPEFFCRYIPLRRTQIPLSTSSLPSPDNSFPSLSNCDELEKKASTTLVRCKYGSVEAAVKVRTLEVQGSSADQIKNFEYNSLGEIRILGAFKHPCIVEMYGHQISCKWTISADGTPEHCVLRSAIFMEYVEAGSLKTYLKELSEAGEKHVPVELALYIAKDVSCALSELHSKHIIHRDIKSENILFDCDRKRDDGTPTVKLCDFDSAVPLRSPLHACCIAHVGTPPPCVCVGTPRWMAPEVVRTMYKKNTYGLEADIWSFGCLLLEMLTLQVPYSGFPDLHVHDSLQMGKRPQLTDEMEALSSMGEPTMIQSGEELEKSDAETDTLKFLVDLFHRCVEENPNERPTAEEIYEMLLEHTSRIQVQNAGEI</sequence>
<dbReference type="Proteomes" id="UP001177021">
    <property type="component" value="Unassembled WGS sequence"/>
</dbReference>
<name>A0ACB0MCS6_TRIPR</name>
<dbReference type="EMBL" id="CASHSV030000823">
    <property type="protein sequence ID" value="CAJ2679151.1"/>
    <property type="molecule type" value="Genomic_DNA"/>
</dbReference>
<gene>
    <name evidence="1" type="ORF">MILVUS5_LOCUS41306</name>
</gene>
<evidence type="ECO:0000313" key="2">
    <source>
        <dbReference type="Proteomes" id="UP001177021"/>
    </source>
</evidence>
<evidence type="ECO:0000313" key="1">
    <source>
        <dbReference type="EMBL" id="CAJ2679151.1"/>
    </source>
</evidence>
<comment type="caution">
    <text evidence="1">The sequence shown here is derived from an EMBL/GenBank/DDBJ whole genome shotgun (WGS) entry which is preliminary data.</text>
</comment>
<reference evidence="1" key="1">
    <citation type="submission" date="2023-10" db="EMBL/GenBank/DDBJ databases">
        <authorList>
            <person name="Rodriguez Cubillos JULIANA M."/>
            <person name="De Vega J."/>
        </authorList>
    </citation>
    <scope>NUCLEOTIDE SEQUENCE</scope>
</reference>